<comment type="caution">
    <text evidence="1">The sequence shown here is derived from an EMBL/GenBank/DDBJ whole genome shotgun (WGS) entry which is preliminary data.</text>
</comment>
<reference evidence="2" key="1">
    <citation type="submission" date="2016-11" db="EMBL/GenBank/DDBJ databases">
        <authorList>
            <person name="Jaros S."/>
            <person name="Januszkiewicz K."/>
            <person name="Wedrychowicz H."/>
        </authorList>
    </citation>
    <scope>NUCLEOTIDE SEQUENCE [LARGE SCALE GENOMIC DNA]</scope>
    <source>
        <strain evidence="2">CGMCC 4.3555</strain>
    </source>
</reference>
<gene>
    <name evidence="1" type="ORF">SAMN05216268_105275</name>
</gene>
<dbReference type="EMBL" id="FRBK01000005">
    <property type="protein sequence ID" value="SHL62000.1"/>
    <property type="molecule type" value="Genomic_DNA"/>
</dbReference>
<evidence type="ECO:0000313" key="1">
    <source>
        <dbReference type="EMBL" id="SHL62000.1"/>
    </source>
</evidence>
<accession>A0A9X8MSF0</accession>
<organism evidence="1 2">
    <name type="scientific">Streptomyces yunnanensis</name>
    <dbReference type="NCBI Taxonomy" id="156453"/>
    <lineage>
        <taxon>Bacteria</taxon>
        <taxon>Bacillati</taxon>
        <taxon>Actinomycetota</taxon>
        <taxon>Actinomycetes</taxon>
        <taxon>Kitasatosporales</taxon>
        <taxon>Streptomycetaceae</taxon>
        <taxon>Streptomyces</taxon>
    </lineage>
</organism>
<proteinExistence type="predicted"/>
<protein>
    <submittedName>
        <fullName evidence="1">Uncharacterized protein</fullName>
    </submittedName>
</protein>
<name>A0A9X8MSF0_9ACTN</name>
<dbReference type="AlphaFoldDB" id="A0A9X8MSF0"/>
<evidence type="ECO:0000313" key="2">
    <source>
        <dbReference type="Proteomes" id="UP000184388"/>
    </source>
</evidence>
<dbReference type="Proteomes" id="UP000184388">
    <property type="component" value="Unassembled WGS sequence"/>
</dbReference>
<sequence>MALFGDADLSRLDDTVMLFLDRCLIQRGYSEHWSRDSGRICSSRSRGLYVACGASRQFLYMYTDLSVFEVGYEEQAGPVGSVPSGT</sequence>